<organism evidence="7 8">
    <name type="scientific">Mariniplasma anaerobium</name>
    <dbReference type="NCBI Taxonomy" id="2735436"/>
    <lineage>
        <taxon>Bacteria</taxon>
        <taxon>Bacillati</taxon>
        <taxon>Mycoplasmatota</taxon>
        <taxon>Mollicutes</taxon>
        <taxon>Acholeplasmatales</taxon>
        <taxon>Acholeplasmataceae</taxon>
        <taxon>Mariniplasma</taxon>
    </lineage>
</organism>
<dbReference type="InterPro" id="IPR023753">
    <property type="entry name" value="FAD/NAD-binding_dom"/>
</dbReference>
<dbReference type="PROSITE" id="PS00573">
    <property type="entry name" value="PYRIDINE_REDOX_2"/>
    <property type="match status" value="1"/>
</dbReference>
<dbReference type="PANTHER" id="PTHR48105">
    <property type="entry name" value="THIOREDOXIN REDUCTASE 1-RELATED-RELATED"/>
    <property type="match status" value="1"/>
</dbReference>
<dbReference type="InterPro" id="IPR008255">
    <property type="entry name" value="Pyr_nucl-diS_OxRdtase_2_AS"/>
</dbReference>
<proteinExistence type="predicted"/>
<dbReference type="Proteomes" id="UP000620133">
    <property type="component" value="Chromosome"/>
</dbReference>
<dbReference type="KEGG" id="manr:MPAN_000590"/>
<keyword evidence="8" id="KW-1185">Reference proteome</keyword>
<evidence type="ECO:0000256" key="2">
    <source>
        <dbReference type="ARBA" id="ARBA00022827"/>
    </source>
</evidence>
<name>A0A7U9TK00_9MOLU</name>
<evidence type="ECO:0000256" key="4">
    <source>
        <dbReference type="ARBA" id="ARBA00023157"/>
    </source>
</evidence>
<dbReference type="Gene3D" id="3.50.50.60">
    <property type="entry name" value="FAD/NAD(P)-binding domain"/>
    <property type="match status" value="2"/>
</dbReference>
<evidence type="ECO:0000313" key="8">
    <source>
        <dbReference type="Proteomes" id="UP000620133"/>
    </source>
</evidence>
<protein>
    <submittedName>
        <fullName evidence="7">Thioredoxin reductase</fullName>
    </submittedName>
</protein>
<evidence type="ECO:0000259" key="6">
    <source>
        <dbReference type="Pfam" id="PF07992"/>
    </source>
</evidence>
<dbReference type="PRINTS" id="PR00368">
    <property type="entry name" value="FADPNR"/>
</dbReference>
<gene>
    <name evidence="7" type="primary">trxB</name>
    <name evidence="7" type="ORF">MPAN_000590</name>
</gene>
<dbReference type="AlphaFoldDB" id="A0A7U9TK00"/>
<dbReference type="RefSeq" id="WP_176239042.1">
    <property type="nucleotide sequence ID" value="NZ_AP024412.1"/>
</dbReference>
<dbReference type="PRINTS" id="PR00469">
    <property type="entry name" value="PNDRDTASEII"/>
</dbReference>
<reference evidence="7" key="1">
    <citation type="submission" date="2021-01" db="EMBL/GenBank/DDBJ databases">
        <title>Draft genome sequence of Acholeplasmataceae bacterium strain Mahy22.</title>
        <authorList>
            <person name="Watanabe M."/>
            <person name="Kojima H."/>
            <person name="Fukui M."/>
        </authorList>
    </citation>
    <scope>NUCLEOTIDE SEQUENCE</scope>
    <source>
        <strain evidence="7">Mahy22</strain>
    </source>
</reference>
<keyword evidence="1" id="KW-0285">Flavoprotein</keyword>
<dbReference type="InterPro" id="IPR050097">
    <property type="entry name" value="Ferredoxin-NADP_redctase_2"/>
</dbReference>
<evidence type="ECO:0000313" key="7">
    <source>
        <dbReference type="EMBL" id="BCR35166.1"/>
    </source>
</evidence>
<keyword evidence="3" id="KW-0560">Oxidoreductase</keyword>
<dbReference type="InterPro" id="IPR036188">
    <property type="entry name" value="FAD/NAD-bd_sf"/>
</dbReference>
<sequence>MLYDVLIIGAGPAGITAAIYAKRANLKVAMFERDTPGGQLSKYNEIENYTGAKKVAGYELATMMIDHAYDLDIEVIYDEVTKVELDGNVKKLITPNKTYESKALIVATGNIPRRLGVENEDALAMNGISWCAICDGPLYKDRKVVVVGGGNSAVEEASYLATLATHVTVVQNLADLTADPKAQDILRAMKNVDIKYSTLVSKFLKDDKGLTGVVIKSDVDGKEETIAADGVFEYVGLTPVTDMVKDLGVTNKYGYIEANEKMQTKVDGVFAAGDVIVKQIRQVVTATADGAIAAQNVLRYLETWK</sequence>
<keyword evidence="2" id="KW-0274">FAD</keyword>
<accession>A0A7U9TK00</accession>
<dbReference type="GO" id="GO:0016668">
    <property type="term" value="F:oxidoreductase activity, acting on a sulfur group of donors, NAD(P) as acceptor"/>
    <property type="evidence" value="ECO:0007669"/>
    <property type="project" value="UniProtKB-ARBA"/>
</dbReference>
<evidence type="ECO:0000256" key="1">
    <source>
        <dbReference type="ARBA" id="ARBA00022630"/>
    </source>
</evidence>
<keyword evidence="5" id="KW-0676">Redox-active center</keyword>
<keyword evidence="4" id="KW-1015">Disulfide bond</keyword>
<feature type="domain" description="FAD/NAD(P)-binding" evidence="6">
    <location>
        <begin position="3"/>
        <end position="290"/>
    </location>
</feature>
<evidence type="ECO:0000256" key="3">
    <source>
        <dbReference type="ARBA" id="ARBA00023002"/>
    </source>
</evidence>
<dbReference type="Pfam" id="PF07992">
    <property type="entry name" value="Pyr_redox_2"/>
    <property type="match status" value="1"/>
</dbReference>
<dbReference type="EMBL" id="AP024412">
    <property type="protein sequence ID" value="BCR35166.1"/>
    <property type="molecule type" value="Genomic_DNA"/>
</dbReference>
<evidence type="ECO:0000256" key="5">
    <source>
        <dbReference type="ARBA" id="ARBA00023284"/>
    </source>
</evidence>
<dbReference type="SUPFAM" id="SSF51905">
    <property type="entry name" value="FAD/NAD(P)-binding domain"/>
    <property type="match status" value="1"/>
</dbReference>